<dbReference type="InterPro" id="IPR050600">
    <property type="entry name" value="SETD3_SETD6_MTase"/>
</dbReference>
<dbReference type="PANTHER" id="PTHR13271">
    <property type="entry name" value="UNCHARACTERIZED PUTATIVE METHYLTRANSFERASE"/>
    <property type="match status" value="1"/>
</dbReference>
<dbReference type="GO" id="GO:0016279">
    <property type="term" value="F:protein-lysine N-methyltransferase activity"/>
    <property type="evidence" value="ECO:0007669"/>
    <property type="project" value="InterPro"/>
</dbReference>
<dbReference type="InterPro" id="IPR001214">
    <property type="entry name" value="SET_dom"/>
</dbReference>
<proteinExistence type="predicted"/>
<dbReference type="Pfam" id="PF00856">
    <property type="entry name" value="SET"/>
    <property type="match status" value="1"/>
</dbReference>
<reference evidence="2" key="1">
    <citation type="submission" date="2022-07" db="EMBL/GenBank/DDBJ databases">
        <title>Phylogenomic reconstructions and comparative analyses of Kickxellomycotina fungi.</title>
        <authorList>
            <person name="Reynolds N.K."/>
            <person name="Stajich J.E."/>
            <person name="Barry K."/>
            <person name="Grigoriev I.V."/>
            <person name="Crous P."/>
            <person name="Smith M.E."/>
        </authorList>
    </citation>
    <scope>NUCLEOTIDE SEQUENCE</scope>
    <source>
        <strain evidence="2">IMI 214461</strain>
    </source>
</reference>
<dbReference type="InterPro" id="IPR046341">
    <property type="entry name" value="SET_dom_sf"/>
</dbReference>
<comment type="caution">
    <text evidence="2">The sequence shown here is derived from an EMBL/GenBank/DDBJ whole genome shotgun (WGS) entry which is preliminary data.</text>
</comment>
<dbReference type="GO" id="GO:0005634">
    <property type="term" value="C:nucleus"/>
    <property type="evidence" value="ECO:0007669"/>
    <property type="project" value="TreeGrafter"/>
</dbReference>
<feature type="non-terminal residue" evidence="2">
    <location>
        <position position="251"/>
    </location>
</feature>
<dbReference type="Proteomes" id="UP001150907">
    <property type="component" value="Unassembled WGS sequence"/>
</dbReference>
<dbReference type="AlphaFoldDB" id="A0A9W8EGS7"/>
<feature type="domain" description="SET" evidence="1">
    <location>
        <begin position="26"/>
        <end position="239"/>
    </location>
</feature>
<evidence type="ECO:0000259" key="1">
    <source>
        <dbReference type="PROSITE" id="PS50280"/>
    </source>
</evidence>
<accession>A0A9W8EGS7</accession>
<dbReference type="PANTHER" id="PTHR13271:SF147">
    <property type="entry name" value="PROTEIN-LYSINE N-METHYLTRANSFERASE EFM1-RELATED"/>
    <property type="match status" value="1"/>
</dbReference>
<evidence type="ECO:0000313" key="3">
    <source>
        <dbReference type="Proteomes" id="UP001150907"/>
    </source>
</evidence>
<dbReference type="SUPFAM" id="SSF82199">
    <property type="entry name" value="SET domain"/>
    <property type="match status" value="1"/>
</dbReference>
<name>A0A9W8EGS7_9FUNG</name>
<keyword evidence="3" id="KW-1185">Reference proteome</keyword>
<dbReference type="PROSITE" id="PS50280">
    <property type="entry name" value="SET"/>
    <property type="match status" value="1"/>
</dbReference>
<gene>
    <name evidence="2" type="ORF">H4R26_005247</name>
</gene>
<dbReference type="OrthoDB" id="42889at2759"/>
<protein>
    <recommendedName>
        <fullName evidence="1">SET domain-containing protein</fullName>
    </recommendedName>
</protein>
<dbReference type="InterPro" id="IPR044432">
    <property type="entry name" value="Set10/Efm1_SET"/>
</dbReference>
<dbReference type="Gene3D" id="3.90.1410.10">
    <property type="entry name" value="set domain protein methyltransferase, domain 1"/>
    <property type="match status" value="1"/>
</dbReference>
<organism evidence="2 3">
    <name type="scientific">Coemansia thaxteri</name>
    <dbReference type="NCBI Taxonomy" id="2663907"/>
    <lineage>
        <taxon>Eukaryota</taxon>
        <taxon>Fungi</taxon>
        <taxon>Fungi incertae sedis</taxon>
        <taxon>Zoopagomycota</taxon>
        <taxon>Kickxellomycotina</taxon>
        <taxon>Kickxellomycetes</taxon>
        <taxon>Kickxellales</taxon>
        <taxon>Kickxellaceae</taxon>
        <taxon>Coemansia</taxon>
    </lineage>
</organism>
<evidence type="ECO:0000313" key="2">
    <source>
        <dbReference type="EMBL" id="KAJ1998979.1"/>
    </source>
</evidence>
<dbReference type="EMBL" id="JANBQF010000815">
    <property type="protein sequence ID" value="KAJ1998979.1"/>
    <property type="molecule type" value="Genomic_DNA"/>
</dbReference>
<dbReference type="CDD" id="cd19180">
    <property type="entry name" value="SET_SpSET10-like"/>
    <property type="match status" value="1"/>
</dbReference>
<sequence length="251" mass="28545">MDCAPINSERLSAFIAWLESNGADLGKIEIRDAGDDGNGVYARQHIGSGERYAWIPYRLIITGQVCHDAVRTDALQGRPLLCAFLIHERFVQGDRSFWKPYIDILPRDFHTPMQFTDEELRFLASTPVEYAIAERHEKYHEEHRQALAAVPESVVPRNEFTYANYLWAATVLSSRSFSKDVVQGDCSRLTTESEVLLPLLDMMNHQPRKRVSWITSDKGVEFVTGADIELGEQIFNNYGPKANEELMMGYG</sequence>